<dbReference type="PANTHER" id="PTHR47723:SF19">
    <property type="entry name" value="POLYNUCLEOTIDYL TRANSFERASE, RIBONUCLEASE H-LIKE SUPERFAMILY PROTEIN"/>
    <property type="match status" value="1"/>
</dbReference>
<dbReference type="EMBL" id="QJKJ01008956">
    <property type="protein sequence ID" value="RDX78120.1"/>
    <property type="molecule type" value="Genomic_DNA"/>
</dbReference>
<feature type="domain" description="C3H1-type" evidence="5">
    <location>
        <begin position="15"/>
        <end position="41"/>
    </location>
</feature>
<feature type="non-terminal residue" evidence="6">
    <location>
        <position position="1"/>
    </location>
</feature>
<organism evidence="6 7">
    <name type="scientific">Mucuna pruriens</name>
    <name type="common">Velvet bean</name>
    <name type="synonym">Dolichos pruriens</name>
    <dbReference type="NCBI Taxonomy" id="157652"/>
    <lineage>
        <taxon>Eukaryota</taxon>
        <taxon>Viridiplantae</taxon>
        <taxon>Streptophyta</taxon>
        <taxon>Embryophyta</taxon>
        <taxon>Tracheophyta</taxon>
        <taxon>Spermatophyta</taxon>
        <taxon>Magnoliopsida</taxon>
        <taxon>eudicotyledons</taxon>
        <taxon>Gunneridae</taxon>
        <taxon>Pentapetalae</taxon>
        <taxon>rosids</taxon>
        <taxon>fabids</taxon>
        <taxon>Fabales</taxon>
        <taxon>Fabaceae</taxon>
        <taxon>Papilionoideae</taxon>
        <taxon>50 kb inversion clade</taxon>
        <taxon>NPAAA clade</taxon>
        <taxon>indigoferoid/millettioid clade</taxon>
        <taxon>Phaseoleae</taxon>
        <taxon>Mucuna</taxon>
    </lineage>
</organism>
<reference evidence="6" key="1">
    <citation type="submission" date="2018-05" db="EMBL/GenBank/DDBJ databases">
        <title>Draft genome of Mucuna pruriens seed.</title>
        <authorList>
            <person name="Nnadi N.E."/>
            <person name="Vos R."/>
            <person name="Hasami M.H."/>
            <person name="Devisetty U.K."/>
            <person name="Aguiy J.C."/>
        </authorList>
    </citation>
    <scope>NUCLEOTIDE SEQUENCE [LARGE SCALE GENOMIC DNA]</scope>
    <source>
        <strain evidence="6">JCA_2017</strain>
    </source>
</reference>
<dbReference type="InterPro" id="IPR036397">
    <property type="entry name" value="RNaseH_sf"/>
</dbReference>
<dbReference type="SUPFAM" id="SSF53098">
    <property type="entry name" value="Ribonuclease H-like"/>
    <property type="match status" value="1"/>
</dbReference>
<keyword evidence="2 4" id="KW-0863">Zinc-finger</keyword>
<feature type="zinc finger region" description="C3H1-type" evidence="4">
    <location>
        <begin position="71"/>
        <end position="98"/>
    </location>
</feature>
<dbReference type="Gene3D" id="3.30.1370.210">
    <property type="match status" value="1"/>
</dbReference>
<dbReference type="InterPro" id="IPR053151">
    <property type="entry name" value="RNase_H-like"/>
</dbReference>
<comment type="caution">
    <text evidence="6">The sequence shown here is derived from an EMBL/GenBank/DDBJ whole genome shotgun (WGS) entry which is preliminary data.</text>
</comment>
<evidence type="ECO:0000259" key="5">
    <source>
        <dbReference type="PROSITE" id="PS50103"/>
    </source>
</evidence>
<dbReference type="SUPFAM" id="SSF90229">
    <property type="entry name" value="CCCH zinc finger"/>
    <property type="match status" value="1"/>
</dbReference>
<dbReference type="InterPro" id="IPR002156">
    <property type="entry name" value="RNaseH_domain"/>
</dbReference>
<dbReference type="GO" id="GO:0003676">
    <property type="term" value="F:nucleic acid binding"/>
    <property type="evidence" value="ECO:0007669"/>
    <property type="project" value="InterPro"/>
</dbReference>
<accession>A0A371FIP6</accession>
<feature type="domain" description="C3H1-type" evidence="5">
    <location>
        <begin position="71"/>
        <end position="98"/>
    </location>
</feature>
<dbReference type="InterPro" id="IPR044730">
    <property type="entry name" value="RNase_H-like_dom_plant"/>
</dbReference>
<dbReference type="GO" id="GO:0008270">
    <property type="term" value="F:zinc ion binding"/>
    <property type="evidence" value="ECO:0007669"/>
    <property type="project" value="UniProtKB-KW"/>
</dbReference>
<dbReference type="InterPro" id="IPR012337">
    <property type="entry name" value="RNaseH-like_sf"/>
</dbReference>
<dbReference type="PROSITE" id="PS50103">
    <property type="entry name" value="ZF_C3H1"/>
    <property type="match status" value="2"/>
</dbReference>
<dbReference type="OrthoDB" id="1938131at2759"/>
<dbReference type="Gene3D" id="3.30.420.10">
    <property type="entry name" value="Ribonuclease H-like superfamily/Ribonuclease H"/>
    <property type="match status" value="1"/>
</dbReference>
<dbReference type="CDD" id="cd06222">
    <property type="entry name" value="RNase_H_like"/>
    <property type="match status" value="1"/>
</dbReference>
<evidence type="ECO:0000256" key="2">
    <source>
        <dbReference type="ARBA" id="ARBA00022771"/>
    </source>
</evidence>
<protein>
    <submittedName>
        <fullName evidence="6">Ribonuclease H protein</fullName>
    </submittedName>
</protein>
<proteinExistence type="predicted"/>
<evidence type="ECO:0000256" key="1">
    <source>
        <dbReference type="ARBA" id="ARBA00022723"/>
    </source>
</evidence>
<evidence type="ECO:0000256" key="4">
    <source>
        <dbReference type="PROSITE-ProRule" id="PRU00723"/>
    </source>
</evidence>
<dbReference type="STRING" id="157652.A0A371FIP6"/>
<feature type="zinc finger region" description="C3H1-type" evidence="4">
    <location>
        <begin position="15"/>
        <end position="41"/>
    </location>
</feature>
<dbReference type="AlphaFoldDB" id="A0A371FIP6"/>
<keyword evidence="7" id="KW-1185">Reference proteome</keyword>
<gene>
    <name evidence="6" type="ORF">CR513_41650</name>
</gene>
<evidence type="ECO:0000313" key="7">
    <source>
        <dbReference type="Proteomes" id="UP000257109"/>
    </source>
</evidence>
<evidence type="ECO:0000313" key="6">
    <source>
        <dbReference type="EMBL" id="RDX78120.1"/>
    </source>
</evidence>
<dbReference type="InterPro" id="IPR036855">
    <property type="entry name" value="Znf_CCCH_sf"/>
</dbReference>
<name>A0A371FIP6_MUCPR</name>
<dbReference type="SMART" id="SM00356">
    <property type="entry name" value="ZnF_C3H1"/>
    <property type="match status" value="2"/>
</dbReference>
<dbReference type="PANTHER" id="PTHR47723">
    <property type="entry name" value="OS05G0353850 PROTEIN"/>
    <property type="match status" value="1"/>
</dbReference>
<keyword evidence="3 4" id="KW-0862">Zinc</keyword>
<dbReference type="Proteomes" id="UP000257109">
    <property type="component" value="Unassembled WGS sequence"/>
</dbReference>
<dbReference type="InterPro" id="IPR000571">
    <property type="entry name" value="Znf_CCCH"/>
</dbReference>
<dbReference type="Pfam" id="PF13456">
    <property type="entry name" value="RVT_3"/>
    <property type="match status" value="1"/>
</dbReference>
<dbReference type="GO" id="GO:0004523">
    <property type="term" value="F:RNA-DNA hybrid ribonuclease activity"/>
    <property type="evidence" value="ECO:0007669"/>
    <property type="project" value="InterPro"/>
</dbReference>
<evidence type="ECO:0000256" key="3">
    <source>
        <dbReference type="ARBA" id="ARBA00022833"/>
    </source>
</evidence>
<keyword evidence="1 4" id="KW-0479">Metal-binding</keyword>
<sequence length="251" mass="27778">MNANVVRKIEQIGGSGTTPTCVYWLAGRCNKKHCKFLHVDTPSLSSDSKTKLALVKKGGEDETSVVKVCQQSSSRVCKYWANGNCTHGEGCLNLHSWSDGIFVSFHDNNTRQVWWTAPPEGFIKINCDGAFCHNVNKAAIGGVVRDWKGKFIFCFSGALRNCNSVVEAELCAIKIGMEIAVSRGFRNLVIESDSCTAIKFINGGVLRNHPHRHLVSSILQIGDKVDHAYWNHVFREINSVADDDVGVMYSR</sequence>